<evidence type="ECO:0000313" key="3">
    <source>
        <dbReference type="Proteomes" id="UP001497392"/>
    </source>
</evidence>
<proteinExistence type="predicted"/>
<comment type="caution">
    <text evidence="2">The sequence shown here is derived from an EMBL/GenBank/DDBJ whole genome shotgun (WGS) entry which is preliminary data.</text>
</comment>
<feature type="compositionally biased region" description="Polar residues" evidence="1">
    <location>
        <begin position="293"/>
        <end position="306"/>
    </location>
</feature>
<feature type="compositionally biased region" description="Basic and acidic residues" evidence="1">
    <location>
        <begin position="67"/>
        <end position="77"/>
    </location>
</feature>
<dbReference type="Proteomes" id="UP001497392">
    <property type="component" value="Unassembled WGS sequence"/>
</dbReference>
<evidence type="ECO:0000256" key="1">
    <source>
        <dbReference type="SAM" id="MobiDB-lite"/>
    </source>
</evidence>
<feature type="compositionally biased region" description="Basic residues" evidence="1">
    <location>
        <begin position="88"/>
        <end position="98"/>
    </location>
</feature>
<dbReference type="EMBL" id="CAXHTA020000002">
    <property type="protein sequence ID" value="CAL5219926.1"/>
    <property type="molecule type" value="Genomic_DNA"/>
</dbReference>
<evidence type="ECO:0000313" key="2">
    <source>
        <dbReference type="EMBL" id="CAL5219926.1"/>
    </source>
</evidence>
<keyword evidence="3" id="KW-1185">Reference proteome</keyword>
<name>A0ABP1FKL5_9CHLO</name>
<accession>A0ABP1FKL5</accession>
<organism evidence="2 3">
    <name type="scientific">Coccomyxa viridis</name>
    <dbReference type="NCBI Taxonomy" id="1274662"/>
    <lineage>
        <taxon>Eukaryota</taxon>
        <taxon>Viridiplantae</taxon>
        <taxon>Chlorophyta</taxon>
        <taxon>core chlorophytes</taxon>
        <taxon>Trebouxiophyceae</taxon>
        <taxon>Trebouxiophyceae incertae sedis</taxon>
        <taxon>Coccomyxaceae</taxon>
        <taxon>Coccomyxa</taxon>
    </lineage>
</organism>
<feature type="region of interest" description="Disordered" evidence="1">
    <location>
        <begin position="47"/>
        <end position="107"/>
    </location>
</feature>
<feature type="region of interest" description="Disordered" evidence="1">
    <location>
        <begin position="132"/>
        <end position="187"/>
    </location>
</feature>
<feature type="region of interest" description="Disordered" evidence="1">
    <location>
        <begin position="277"/>
        <end position="384"/>
    </location>
</feature>
<reference evidence="2 3" key="1">
    <citation type="submission" date="2024-06" db="EMBL/GenBank/DDBJ databases">
        <authorList>
            <person name="Kraege A."/>
            <person name="Thomma B."/>
        </authorList>
    </citation>
    <scope>NUCLEOTIDE SEQUENCE [LARGE SCALE GENOMIC DNA]</scope>
</reference>
<protein>
    <submittedName>
        <fullName evidence="2">G1857 protein</fullName>
    </submittedName>
</protein>
<sequence length="487" mass="53614">MRGSRAALNFPGTNYSNDSFMKRYGHLDKMPFIMKLRAWAQAVETEGPSGTRSHADEDLPPYAPAYGHRDHDVSPEHDEAESLLPTRRSSRITQRRHRVSEPLPGFPTHLPAGAYLASQGLALPPLSMPSVSGAHPWDTQGSLRPYEGAMQNRSHSFDRSPPEGDDGDSTPLGHRSRSPFLTGPGEAMPRRLLLGMQRSEWGAPQLHTHAQGPHMQPEAGPWTMMDPPAQHNLFARSAANRRFFSESMEYTQEEALSAARNAVHSIFDASGASARLAAAREGRGPHRPHSAELQGQGSAQQMSLSRSIHRRVHSEPTLDYSLFLEPSGTPRNGERARGSFGPSTPYPSPQTPGMHAYSPMLSSEASHGGTPPSFSPQPAFRQTAFQQVQPREGAWRGHMLLPSPEATEELPMNPFRAVRHPPRRPQHFQRNAFHEERHGAEDHGRSHILERADDELLISGGSSHLVSAGGLLASMAQEHVSRPMTTH</sequence>
<gene>
    <name evidence="2" type="primary">g1857</name>
    <name evidence="2" type="ORF">VP750_LOCUS1585</name>
</gene>